<evidence type="ECO:0000259" key="2">
    <source>
        <dbReference type="Pfam" id="PF04542"/>
    </source>
</evidence>
<feature type="region of interest" description="Disordered" evidence="1">
    <location>
        <begin position="402"/>
        <end position="422"/>
    </location>
</feature>
<dbReference type="EMBL" id="JBHTII010000001">
    <property type="protein sequence ID" value="MFD0790437.1"/>
    <property type="molecule type" value="Genomic_DNA"/>
</dbReference>
<dbReference type="SUPFAM" id="SSF88659">
    <property type="entry name" value="Sigma3 and sigma4 domains of RNA polymerase sigma factors"/>
    <property type="match status" value="1"/>
</dbReference>
<feature type="compositionally biased region" description="Basic and acidic residues" evidence="1">
    <location>
        <begin position="403"/>
        <end position="416"/>
    </location>
</feature>
<dbReference type="RefSeq" id="WP_204978264.1">
    <property type="nucleotide sequence ID" value="NZ_JBHTII010000001.1"/>
</dbReference>
<dbReference type="PANTHER" id="PTHR47756:SF2">
    <property type="entry name" value="BLL6612 PROTEIN"/>
    <property type="match status" value="1"/>
</dbReference>
<sequence>MTAETADEALAGAHRALFGRLVGWLFRMTGDVELAEDAVSAAFASAVPAWRAGGIPRSPEAWLRVAARNNARSAMVRRARSVPVDPVEFADLEAAPDAAGEDLDDRLALLLVCAHPAIDPRLHAPLMLQLVLGVDAARIAGVYLVPPATMGQRLSRAKRKIKDAGIRYRRPEPEDVRPRMGPLLQAVYGAYGSGDLAGGARDSALRAEALRLAEVLTEVVPDEPETWGLLSLLLHTESRRPARVVDGEFVPLGEQDTALWSSEQRRRADACLRRAATAGAPGRFQLEAAISAVHSGRGDGIPVYPDALVTLYRGLLQVAPSVGAAVGAAGALIQAGDAAAAASLLHAVPEASVRSYQPYWVCRAELHTARAETESALAAFDVAIGLTDDPAVRAYLVRTRLRRSAEGQDPPRDGGHGPRPGA</sequence>
<protein>
    <submittedName>
        <fullName evidence="4">RNA polymerase sigma factor</fullName>
    </submittedName>
</protein>
<proteinExistence type="predicted"/>
<dbReference type="InterPro" id="IPR013324">
    <property type="entry name" value="RNA_pol_sigma_r3/r4-like"/>
</dbReference>
<feature type="domain" description="DUF6596" evidence="3">
    <location>
        <begin position="179"/>
        <end position="276"/>
    </location>
</feature>
<dbReference type="Gene3D" id="1.10.1740.10">
    <property type="match status" value="1"/>
</dbReference>
<reference evidence="5" key="1">
    <citation type="journal article" date="2019" name="Int. J. Syst. Evol. Microbiol.">
        <title>The Global Catalogue of Microorganisms (GCM) 10K type strain sequencing project: providing services to taxonomists for standard genome sequencing and annotation.</title>
        <authorList>
            <consortium name="The Broad Institute Genomics Platform"/>
            <consortium name="The Broad Institute Genome Sequencing Center for Infectious Disease"/>
            <person name="Wu L."/>
            <person name="Ma J."/>
        </authorList>
    </citation>
    <scope>NUCLEOTIDE SEQUENCE [LARGE SCALE GENOMIC DNA]</scope>
    <source>
        <strain evidence="5">CCUG 54523</strain>
    </source>
</reference>
<evidence type="ECO:0000256" key="1">
    <source>
        <dbReference type="SAM" id="MobiDB-lite"/>
    </source>
</evidence>
<dbReference type="InterPro" id="IPR046531">
    <property type="entry name" value="DUF6596"/>
</dbReference>
<evidence type="ECO:0000313" key="5">
    <source>
        <dbReference type="Proteomes" id="UP001597055"/>
    </source>
</evidence>
<name>A0ABW3AHP3_9MICO</name>
<evidence type="ECO:0000259" key="3">
    <source>
        <dbReference type="Pfam" id="PF20239"/>
    </source>
</evidence>
<dbReference type="SUPFAM" id="SSF88946">
    <property type="entry name" value="Sigma2 domain of RNA polymerase sigma factors"/>
    <property type="match status" value="1"/>
</dbReference>
<dbReference type="InterPro" id="IPR013325">
    <property type="entry name" value="RNA_pol_sigma_r2"/>
</dbReference>
<organism evidence="4 5">
    <name type="scientific">Microbacterium insulae</name>
    <dbReference type="NCBI Taxonomy" id="483014"/>
    <lineage>
        <taxon>Bacteria</taxon>
        <taxon>Bacillati</taxon>
        <taxon>Actinomycetota</taxon>
        <taxon>Actinomycetes</taxon>
        <taxon>Micrococcales</taxon>
        <taxon>Microbacteriaceae</taxon>
        <taxon>Microbacterium</taxon>
    </lineage>
</organism>
<dbReference type="Proteomes" id="UP001597055">
    <property type="component" value="Unassembled WGS sequence"/>
</dbReference>
<dbReference type="InterPro" id="IPR007627">
    <property type="entry name" value="RNA_pol_sigma70_r2"/>
</dbReference>
<keyword evidence="5" id="KW-1185">Reference proteome</keyword>
<evidence type="ECO:0000313" key="4">
    <source>
        <dbReference type="EMBL" id="MFD0790437.1"/>
    </source>
</evidence>
<feature type="domain" description="RNA polymerase sigma-70 region 2" evidence="2">
    <location>
        <begin position="19"/>
        <end position="80"/>
    </location>
</feature>
<comment type="caution">
    <text evidence="4">The sequence shown here is derived from an EMBL/GenBank/DDBJ whole genome shotgun (WGS) entry which is preliminary data.</text>
</comment>
<gene>
    <name evidence="4" type="ORF">ACFQ0P_08505</name>
</gene>
<dbReference type="Pfam" id="PF04542">
    <property type="entry name" value="Sigma70_r2"/>
    <property type="match status" value="1"/>
</dbReference>
<accession>A0ABW3AHP3</accession>
<dbReference type="Pfam" id="PF20239">
    <property type="entry name" value="DUF6596"/>
    <property type="match status" value="1"/>
</dbReference>
<dbReference type="PANTHER" id="PTHR47756">
    <property type="entry name" value="BLL6612 PROTEIN-RELATED"/>
    <property type="match status" value="1"/>
</dbReference>